<dbReference type="Proteomes" id="UP001302429">
    <property type="component" value="Chromosome"/>
</dbReference>
<dbReference type="EMBL" id="CP136594">
    <property type="protein sequence ID" value="WOE74937.1"/>
    <property type="molecule type" value="Genomic_DNA"/>
</dbReference>
<dbReference type="AlphaFoldDB" id="A0AA97F8D5"/>
<dbReference type="InterPro" id="IPR018946">
    <property type="entry name" value="PhoD-like_MPP"/>
</dbReference>
<dbReference type="GO" id="GO:0004035">
    <property type="term" value="F:alkaline phosphatase activity"/>
    <property type="evidence" value="ECO:0007669"/>
    <property type="project" value="UniProtKB-EC"/>
</dbReference>
<keyword evidence="4" id="KW-1185">Reference proteome</keyword>
<gene>
    <name evidence="3" type="ORF">RB602_14020</name>
</gene>
<keyword evidence="1" id="KW-0732">Signal</keyword>
<dbReference type="PANTHER" id="PTHR33987">
    <property type="entry name" value="CALCINEURIN-LIKE METALLO-PHOSPHOESTERASE SUPERFAMILY PROTEIN"/>
    <property type="match status" value="1"/>
</dbReference>
<accession>A0AA97F8D5</accession>
<dbReference type="PANTHER" id="PTHR33987:SF1">
    <property type="entry name" value="CALCINEURIN-LIKE METALLO-PHOSPHOESTERASE SUPERFAMILY PROTEIN"/>
    <property type="match status" value="1"/>
</dbReference>
<dbReference type="InterPro" id="IPR029052">
    <property type="entry name" value="Metallo-depent_PP-like"/>
</dbReference>
<evidence type="ECO:0000313" key="3">
    <source>
        <dbReference type="EMBL" id="WOE74937.1"/>
    </source>
</evidence>
<dbReference type="CDD" id="cd07389">
    <property type="entry name" value="MPP_PhoD"/>
    <property type="match status" value="1"/>
</dbReference>
<evidence type="ECO:0000259" key="2">
    <source>
        <dbReference type="Pfam" id="PF09423"/>
    </source>
</evidence>
<dbReference type="RefSeq" id="WP_317081398.1">
    <property type="nucleotide sequence ID" value="NZ_CP136594.1"/>
</dbReference>
<reference evidence="3 4" key="1">
    <citation type="submission" date="2023-10" db="EMBL/GenBank/DDBJ databases">
        <title>Complete genome sequence of a Sphingomonadaceae bacterium.</title>
        <authorList>
            <person name="Yan C."/>
        </authorList>
    </citation>
    <scope>NUCLEOTIDE SEQUENCE [LARGE SCALE GENOMIC DNA]</scope>
    <source>
        <strain evidence="3 4">SCSIO 66989</strain>
    </source>
</reference>
<dbReference type="KEGG" id="acoa:RB602_14020"/>
<name>A0AA97F8D5_9SPHN</name>
<sequence>MLRVILTISAALAVAGCTANSANYAPQGDLAEAELPPLRFPETGQEALRPYYAGLDRDSLPVAGPNAALDESKALTRIAFGSCYNENRPADIWGQISKTDPDMFLMIGDNIYGDTGSNWAANLPSVQRSYAKLAATPEFQEFRANIPMMTSWDDHDYGANDAGGAFAFKEYAERLYETFWDSPREVKARPGVYESRMVGPEGKKVQIILLDTRYFRSDLLRKPYRMERWAMGNYAEDSDPEATILGDAQWEWLAQELRKPADLRLIFSSIQVITKAHDFESWSNFPLEQERLYSLLTAYNIDNAVLLSGDRHSGGLYRTQLPGKDKPLWELTSSSLNYSFRSGDTGDREPDEHRVGGFFSDENFGQIDIDWDGKKVKLTLTRSDGETLISQDVPALQ</sequence>
<feature type="domain" description="PhoD-like phosphatase metallophosphatase" evidence="2">
    <location>
        <begin position="81"/>
        <end position="376"/>
    </location>
</feature>
<dbReference type="PROSITE" id="PS51257">
    <property type="entry name" value="PROKAR_LIPOPROTEIN"/>
    <property type="match status" value="1"/>
</dbReference>
<keyword evidence="3" id="KW-0378">Hydrolase</keyword>
<dbReference type="EC" id="3.1.3.1" evidence="3"/>
<protein>
    <submittedName>
        <fullName evidence="3">Alkaline phosphatase D family protein</fullName>
        <ecNumber evidence="3">3.1.3.1</ecNumber>
    </submittedName>
</protein>
<feature type="signal peptide" evidence="1">
    <location>
        <begin position="1"/>
        <end position="21"/>
    </location>
</feature>
<evidence type="ECO:0000256" key="1">
    <source>
        <dbReference type="SAM" id="SignalP"/>
    </source>
</evidence>
<evidence type="ECO:0000313" key="4">
    <source>
        <dbReference type="Proteomes" id="UP001302429"/>
    </source>
</evidence>
<dbReference type="Pfam" id="PF09423">
    <property type="entry name" value="PhoD"/>
    <property type="match status" value="1"/>
</dbReference>
<feature type="chain" id="PRO_5041681875" evidence="1">
    <location>
        <begin position="22"/>
        <end position="397"/>
    </location>
</feature>
<dbReference type="SUPFAM" id="SSF56300">
    <property type="entry name" value="Metallo-dependent phosphatases"/>
    <property type="match status" value="1"/>
</dbReference>
<dbReference type="Gene3D" id="3.60.21.70">
    <property type="entry name" value="PhoD-like phosphatase"/>
    <property type="match status" value="1"/>
</dbReference>
<dbReference type="InterPro" id="IPR038607">
    <property type="entry name" value="PhoD-like_sf"/>
</dbReference>
<proteinExistence type="predicted"/>
<organism evidence="3 4">
    <name type="scientific">Alterisphingorhabdus coralli</name>
    <dbReference type="NCBI Taxonomy" id="3071408"/>
    <lineage>
        <taxon>Bacteria</taxon>
        <taxon>Pseudomonadati</taxon>
        <taxon>Pseudomonadota</taxon>
        <taxon>Alphaproteobacteria</taxon>
        <taxon>Sphingomonadales</taxon>
        <taxon>Sphingomonadaceae</taxon>
        <taxon>Alterisphingorhabdus (ex Yan et al. 2024)</taxon>
    </lineage>
</organism>